<gene>
    <name evidence="1" type="ORF">S01H1_66760</name>
</gene>
<proteinExistence type="predicted"/>
<dbReference type="AlphaFoldDB" id="X0WR79"/>
<accession>X0WR79</accession>
<sequence>PKAQTHRDDLVYCKMWATLRGEEKPEERKSISVKIQDTPPEATHVRIAPNENLCVVTVYDEDGDTPITVTYELTKNNNEVEDQGKMECDNSLGNKEYECKKPLDVLGTYSPGDKIVCSVTPFSYGTPGEPKTADWTVPP</sequence>
<dbReference type="EMBL" id="BARS01044158">
    <property type="protein sequence ID" value="GAG33170.1"/>
    <property type="molecule type" value="Genomic_DNA"/>
</dbReference>
<reference evidence="1" key="1">
    <citation type="journal article" date="2014" name="Front. Microbiol.">
        <title>High frequency of phylogenetically diverse reductive dehalogenase-homologous genes in deep subseafloor sedimentary metagenomes.</title>
        <authorList>
            <person name="Kawai M."/>
            <person name="Futagami T."/>
            <person name="Toyoda A."/>
            <person name="Takaki Y."/>
            <person name="Nishi S."/>
            <person name="Hori S."/>
            <person name="Arai W."/>
            <person name="Tsubouchi T."/>
            <person name="Morono Y."/>
            <person name="Uchiyama I."/>
            <person name="Ito T."/>
            <person name="Fujiyama A."/>
            <person name="Inagaki F."/>
            <person name="Takami H."/>
        </authorList>
    </citation>
    <scope>NUCLEOTIDE SEQUENCE</scope>
    <source>
        <strain evidence="1">Expedition CK06-06</strain>
    </source>
</reference>
<comment type="caution">
    <text evidence="1">The sequence shown here is derived from an EMBL/GenBank/DDBJ whole genome shotgun (WGS) entry which is preliminary data.</text>
</comment>
<protein>
    <submittedName>
        <fullName evidence="1">Uncharacterized protein</fullName>
    </submittedName>
</protein>
<name>X0WR79_9ZZZZ</name>
<evidence type="ECO:0000313" key="1">
    <source>
        <dbReference type="EMBL" id="GAG33170.1"/>
    </source>
</evidence>
<feature type="non-terminal residue" evidence="1">
    <location>
        <position position="1"/>
    </location>
</feature>
<organism evidence="1">
    <name type="scientific">marine sediment metagenome</name>
    <dbReference type="NCBI Taxonomy" id="412755"/>
    <lineage>
        <taxon>unclassified sequences</taxon>
        <taxon>metagenomes</taxon>
        <taxon>ecological metagenomes</taxon>
    </lineage>
</organism>